<proteinExistence type="predicted"/>
<keyword evidence="1" id="KW-0472">Membrane</keyword>
<keyword evidence="1" id="KW-0812">Transmembrane</keyword>
<reference evidence="2 3" key="2">
    <citation type="journal article" date="2021" name="Int. J. Syst. Evol. Microbiol.">
        <title>Isolation and Polyphasic Characterization of Desulfuromonas versatilis sp. Nov., an Electrogenic Bacteria Capable of Versatile Metabolism Isolated from a Graphene Oxide-Reducing Enrichment Culture.</title>
        <authorList>
            <person name="Xie L."/>
            <person name="Yoshida N."/>
            <person name="Ishii S."/>
            <person name="Meng L."/>
        </authorList>
    </citation>
    <scope>NUCLEOTIDE SEQUENCE [LARGE SCALE GENOMIC DNA]</scope>
    <source>
        <strain evidence="2 3">NIT-T3</strain>
    </source>
</reference>
<gene>
    <name evidence="2" type="ORF">DESUT3_20130</name>
</gene>
<sequence length="263" mass="29968">MNLFALVLIVLLVFMTLVFAVALQRKDNSIVDIAYGLAFVLAGWSAYLAYGSGHPRQILILSLVTVWGGRLAGHIFWRKRGEPGEDFRYRKWREEWGDTVVWRSFLQVFMLQGLVVFFVALPLLVVIHQPGGELGGFDLLGVLVWLIGFGFEAIGDWQLLRFKKEPGNRGRIIQSGLWRYTRHPNYFGEATLWWGVWLIAVGSPYGFFAVLSPLLIDFLLLKVSGIPMLEAKYENNPEFAAYKERTNAFFPWLPKTGRGEGHD</sequence>
<dbReference type="PANTHER" id="PTHR32251:SF17">
    <property type="entry name" value="STEROID 5-ALPHA REDUCTASE C-TERMINAL DOMAIN-CONTAINING PROTEIN"/>
    <property type="match status" value="1"/>
</dbReference>
<feature type="transmembrane region" description="Helical" evidence="1">
    <location>
        <begin position="30"/>
        <end position="51"/>
    </location>
</feature>
<dbReference type="PANTHER" id="PTHR32251">
    <property type="entry name" value="3-OXO-5-ALPHA-STEROID 4-DEHYDROGENASE"/>
    <property type="match status" value="1"/>
</dbReference>
<evidence type="ECO:0000313" key="3">
    <source>
        <dbReference type="Proteomes" id="UP001319827"/>
    </source>
</evidence>
<dbReference type="Pfam" id="PF06966">
    <property type="entry name" value="DUF1295"/>
    <property type="match status" value="1"/>
</dbReference>
<evidence type="ECO:0000256" key="1">
    <source>
        <dbReference type="SAM" id="Phobius"/>
    </source>
</evidence>
<evidence type="ECO:0008006" key="4">
    <source>
        <dbReference type="Google" id="ProtNLM"/>
    </source>
</evidence>
<dbReference type="PROSITE" id="PS50244">
    <property type="entry name" value="S5A_REDUCTASE"/>
    <property type="match status" value="1"/>
</dbReference>
<reference evidence="2 3" key="1">
    <citation type="journal article" date="2016" name="C (Basel)">
        <title>Selective Growth of and Electricity Production by Marine Exoelectrogenic Bacteria in Self-Aggregated Hydrogel of Microbially Reduced Graphene Oxide.</title>
        <authorList>
            <person name="Yoshida N."/>
            <person name="Goto Y."/>
            <person name="Miyata Y."/>
        </authorList>
    </citation>
    <scope>NUCLEOTIDE SEQUENCE [LARGE SCALE GENOMIC DNA]</scope>
    <source>
        <strain evidence="2 3">NIT-T3</strain>
    </source>
</reference>
<dbReference type="Proteomes" id="UP001319827">
    <property type="component" value="Chromosome"/>
</dbReference>
<organism evidence="2 3">
    <name type="scientific">Desulfuromonas versatilis</name>
    <dbReference type="NCBI Taxonomy" id="2802975"/>
    <lineage>
        <taxon>Bacteria</taxon>
        <taxon>Pseudomonadati</taxon>
        <taxon>Thermodesulfobacteriota</taxon>
        <taxon>Desulfuromonadia</taxon>
        <taxon>Desulfuromonadales</taxon>
        <taxon>Desulfuromonadaceae</taxon>
        <taxon>Desulfuromonas</taxon>
    </lineage>
</organism>
<feature type="transmembrane region" description="Helical" evidence="1">
    <location>
        <begin position="105"/>
        <end position="127"/>
    </location>
</feature>
<accession>A0ABM8HWP6</accession>
<feature type="transmembrane region" description="Helical" evidence="1">
    <location>
        <begin position="58"/>
        <end position="77"/>
    </location>
</feature>
<keyword evidence="3" id="KW-1185">Reference proteome</keyword>
<evidence type="ECO:0000313" key="2">
    <source>
        <dbReference type="EMBL" id="BCR04944.1"/>
    </source>
</evidence>
<name>A0ABM8HWP6_9BACT</name>
<feature type="transmembrane region" description="Helical" evidence="1">
    <location>
        <begin position="139"/>
        <end position="160"/>
    </location>
</feature>
<dbReference type="RefSeq" id="WP_221252381.1">
    <property type="nucleotide sequence ID" value="NZ_AP024355.1"/>
</dbReference>
<dbReference type="EMBL" id="AP024355">
    <property type="protein sequence ID" value="BCR04944.1"/>
    <property type="molecule type" value="Genomic_DNA"/>
</dbReference>
<feature type="transmembrane region" description="Helical" evidence="1">
    <location>
        <begin position="192"/>
        <end position="220"/>
    </location>
</feature>
<dbReference type="InterPro" id="IPR010721">
    <property type="entry name" value="UstE-like"/>
</dbReference>
<dbReference type="Gene3D" id="1.20.120.1630">
    <property type="match status" value="1"/>
</dbReference>
<keyword evidence="1" id="KW-1133">Transmembrane helix</keyword>
<protein>
    <recommendedName>
        <fullName evidence="4">Steroid 5-alpha reductase C-terminal domain-containing protein</fullName>
    </recommendedName>
</protein>